<feature type="transmembrane region" description="Helical" evidence="1">
    <location>
        <begin position="157"/>
        <end position="177"/>
    </location>
</feature>
<name>A0A1G1VFZ6_9BACT</name>
<feature type="transmembrane region" description="Helical" evidence="1">
    <location>
        <begin position="189"/>
        <end position="210"/>
    </location>
</feature>
<protein>
    <submittedName>
        <fullName evidence="2">Uncharacterized protein</fullName>
    </submittedName>
</protein>
<organism evidence="2 3">
    <name type="scientific">Candidatus Blackburnbacteria bacterium RIFCSPLOWO2_01_FULL_40_20</name>
    <dbReference type="NCBI Taxonomy" id="1797519"/>
    <lineage>
        <taxon>Bacteria</taxon>
        <taxon>Candidatus Blackburniibacteriota</taxon>
    </lineage>
</organism>
<feature type="transmembrane region" description="Helical" evidence="1">
    <location>
        <begin position="216"/>
        <end position="236"/>
    </location>
</feature>
<accession>A0A1G1VFZ6</accession>
<comment type="caution">
    <text evidence="2">The sequence shown here is derived from an EMBL/GenBank/DDBJ whole genome shotgun (WGS) entry which is preliminary data.</text>
</comment>
<evidence type="ECO:0000313" key="2">
    <source>
        <dbReference type="EMBL" id="OGY14132.1"/>
    </source>
</evidence>
<dbReference type="Proteomes" id="UP000178659">
    <property type="component" value="Unassembled WGS sequence"/>
</dbReference>
<dbReference type="EMBL" id="MHCC01000002">
    <property type="protein sequence ID" value="OGY14132.1"/>
    <property type="molecule type" value="Genomic_DNA"/>
</dbReference>
<feature type="transmembrane region" description="Helical" evidence="1">
    <location>
        <begin position="130"/>
        <end position="151"/>
    </location>
</feature>
<evidence type="ECO:0000313" key="3">
    <source>
        <dbReference type="Proteomes" id="UP000178659"/>
    </source>
</evidence>
<feature type="transmembrane region" description="Helical" evidence="1">
    <location>
        <begin position="30"/>
        <end position="48"/>
    </location>
</feature>
<gene>
    <name evidence="2" type="ORF">A3A77_04705</name>
</gene>
<feature type="transmembrane region" description="Helical" evidence="1">
    <location>
        <begin position="248"/>
        <end position="266"/>
    </location>
</feature>
<evidence type="ECO:0000256" key="1">
    <source>
        <dbReference type="SAM" id="Phobius"/>
    </source>
</evidence>
<keyword evidence="1" id="KW-0472">Membrane</keyword>
<feature type="transmembrane region" description="Helical" evidence="1">
    <location>
        <begin position="55"/>
        <end position="75"/>
    </location>
</feature>
<proteinExistence type="predicted"/>
<dbReference type="AlphaFoldDB" id="A0A1G1VFZ6"/>
<keyword evidence="1" id="KW-0812">Transmembrane</keyword>
<reference evidence="2 3" key="1">
    <citation type="journal article" date="2016" name="Nat. Commun.">
        <title>Thousands of microbial genomes shed light on interconnected biogeochemical processes in an aquifer system.</title>
        <authorList>
            <person name="Anantharaman K."/>
            <person name="Brown C.T."/>
            <person name="Hug L.A."/>
            <person name="Sharon I."/>
            <person name="Castelle C.J."/>
            <person name="Probst A.J."/>
            <person name="Thomas B.C."/>
            <person name="Singh A."/>
            <person name="Wilkins M.J."/>
            <person name="Karaoz U."/>
            <person name="Brodie E.L."/>
            <person name="Williams K.H."/>
            <person name="Hubbard S.S."/>
            <person name="Banfield J.F."/>
        </authorList>
    </citation>
    <scope>NUCLEOTIDE SEQUENCE [LARGE SCALE GENOMIC DNA]</scope>
</reference>
<keyword evidence="1" id="KW-1133">Transmembrane helix</keyword>
<feature type="transmembrane region" description="Helical" evidence="1">
    <location>
        <begin position="95"/>
        <end position="118"/>
    </location>
</feature>
<sequence length="267" mass="29157">MTKRQKFVLGSVLLATGFFAIQFLDFSYRYSSIGGFILFSLLVSFFALKEGLGRNATLLTLVLPVFFAAGTQLFYLGLENSGFFTSLSPTLRLGLRLILVTAYTLGAYALFLTSNIYTVAAARTIQLLRAAHAVGFLLTLVVAFFIFNAIFSLRLDFWVNGLVAVLASTPLFLQGFWSIDLEHTVSKNVLYTSIGLSLLVGQMAAMLSFWPITVVVGSLAVTTVLYAGLGLGQANLQQRLFEKTIREYLIVGAVVFATMFLTASWGG</sequence>